<evidence type="ECO:0000313" key="1">
    <source>
        <dbReference type="EMBL" id="JAH48832.1"/>
    </source>
</evidence>
<protein>
    <submittedName>
        <fullName evidence="1">Uncharacterized protein</fullName>
    </submittedName>
</protein>
<organism evidence="1">
    <name type="scientific">Anguilla anguilla</name>
    <name type="common">European freshwater eel</name>
    <name type="synonym">Muraena anguilla</name>
    <dbReference type="NCBI Taxonomy" id="7936"/>
    <lineage>
        <taxon>Eukaryota</taxon>
        <taxon>Metazoa</taxon>
        <taxon>Chordata</taxon>
        <taxon>Craniata</taxon>
        <taxon>Vertebrata</taxon>
        <taxon>Euteleostomi</taxon>
        <taxon>Actinopterygii</taxon>
        <taxon>Neopterygii</taxon>
        <taxon>Teleostei</taxon>
        <taxon>Anguilliformes</taxon>
        <taxon>Anguillidae</taxon>
        <taxon>Anguilla</taxon>
    </lineage>
</organism>
<proteinExistence type="predicted"/>
<name>A0A0E9T621_ANGAN</name>
<sequence length="14" mass="1677">MNNEQIKLMSELVQ</sequence>
<dbReference type="EMBL" id="GBXM01059745">
    <property type="protein sequence ID" value="JAH48832.1"/>
    <property type="molecule type" value="Transcribed_RNA"/>
</dbReference>
<reference evidence="1" key="2">
    <citation type="journal article" date="2015" name="Fish Shellfish Immunol.">
        <title>Early steps in the European eel (Anguilla anguilla)-Vibrio vulnificus interaction in the gills: Role of the RtxA13 toxin.</title>
        <authorList>
            <person name="Callol A."/>
            <person name="Pajuelo D."/>
            <person name="Ebbesson L."/>
            <person name="Teles M."/>
            <person name="MacKenzie S."/>
            <person name="Amaro C."/>
        </authorList>
    </citation>
    <scope>NUCLEOTIDE SEQUENCE</scope>
</reference>
<reference evidence="1" key="1">
    <citation type="submission" date="2014-11" db="EMBL/GenBank/DDBJ databases">
        <authorList>
            <person name="Amaro Gonzalez C."/>
        </authorList>
    </citation>
    <scope>NUCLEOTIDE SEQUENCE</scope>
</reference>
<accession>A0A0E9T621</accession>